<name>A0A363NN43_9SPHI</name>
<dbReference type="InterPro" id="IPR032774">
    <property type="entry name" value="WG_beta_rep"/>
</dbReference>
<feature type="chain" id="PRO_5017073846" description="WG repeat-containing protein" evidence="1">
    <location>
        <begin position="22"/>
        <end position="465"/>
    </location>
</feature>
<dbReference type="Proteomes" id="UP000250831">
    <property type="component" value="Unassembled WGS sequence"/>
</dbReference>
<sequence>MKHFFLCIALFTLIFVKTGSAQQKLFKITYQFADPETGTDTSSSEFIKILAGSGEALMHAYICNDQMRVETLLFGKSVQISNIKEETSYLIDENSKTYTPTDLASGKLIETSEGADYAYSSDFEISLVPNEKKVIAGLPCKKAIFNLAGSKDKKTEITVWYAEQLPKLYWGTYDYLEKVPGAALYIGAEGLGIQATTVEEVPYDTALFEIPEGYEEGEAEEAAADSALNDHLSWYQDSTTEYFGVQDSLGNKLTPAKYASIYAYVGDYAIVTDAAQMFGLIDLQGREVIPCQYESLSLDSEGAPLVFMKDQKYGLLDYTGKLLLAAKYDFISIPSLSHALYTEGDYTGVLDLKGNILIPAKYETIAEYSDHLALIIENQAYQLVDKSGKKLLPTSQEFLSFAGEKLLLVFKDNKYGYIDYSGKVVIPFKFQNAQTFENGLALVSEDLENFYYINAQGKFIKKYAE</sequence>
<gene>
    <name evidence="2" type="ORF">DCO56_24330</name>
</gene>
<keyword evidence="3" id="KW-1185">Reference proteome</keyword>
<dbReference type="PANTHER" id="PTHR37841">
    <property type="entry name" value="GLR2918 PROTEIN"/>
    <property type="match status" value="1"/>
</dbReference>
<keyword evidence="1" id="KW-0732">Signal</keyword>
<evidence type="ECO:0000313" key="2">
    <source>
        <dbReference type="EMBL" id="PUV22061.1"/>
    </source>
</evidence>
<dbReference type="EMBL" id="QCXX01000008">
    <property type="protein sequence ID" value="PUV22061.1"/>
    <property type="molecule type" value="Genomic_DNA"/>
</dbReference>
<dbReference type="AlphaFoldDB" id="A0A363NN43"/>
<evidence type="ECO:0008006" key="4">
    <source>
        <dbReference type="Google" id="ProtNLM"/>
    </source>
</evidence>
<comment type="caution">
    <text evidence="2">The sequence shown here is derived from an EMBL/GenBank/DDBJ whole genome shotgun (WGS) entry which is preliminary data.</text>
</comment>
<dbReference type="Pfam" id="PF14903">
    <property type="entry name" value="WG_beta_rep"/>
    <property type="match status" value="4"/>
</dbReference>
<dbReference type="RefSeq" id="WP_108636293.1">
    <property type="nucleotide sequence ID" value="NZ_QCXX01000008.1"/>
</dbReference>
<feature type="signal peptide" evidence="1">
    <location>
        <begin position="1"/>
        <end position="21"/>
    </location>
</feature>
<dbReference type="PANTHER" id="PTHR37841:SF1">
    <property type="entry name" value="DUF3298 DOMAIN-CONTAINING PROTEIN"/>
    <property type="match status" value="1"/>
</dbReference>
<accession>A0A363NN43</accession>
<dbReference type="OrthoDB" id="753358at2"/>
<evidence type="ECO:0000313" key="3">
    <source>
        <dbReference type="Proteomes" id="UP000250831"/>
    </source>
</evidence>
<protein>
    <recommendedName>
        <fullName evidence="4">WG repeat-containing protein</fullName>
    </recommendedName>
</protein>
<evidence type="ECO:0000256" key="1">
    <source>
        <dbReference type="SAM" id="SignalP"/>
    </source>
</evidence>
<organism evidence="2 3">
    <name type="scientific">Sphingobacterium athyrii</name>
    <dbReference type="NCBI Taxonomy" id="2152717"/>
    <lineage>
        <taxon>Bacteria</taxon>
        <taxon>Pseudomonadati</taxon>
        <taxon>Bacteroidota</taxon>
        <taxon>Sphingobacteriia</taxon>
        <taxon>Sphingobacteriales</taxon>
        <taxon>Sphingobacteriaceae</taxon>
        <taxon>Sphingobacterium</taxon>
    </lineage>
</organism>
<reference evidence="2 3" key="1">
    <citation type="submission" date="2018-04" db="EMBL/GenBank/DDBJ databases">
        <title>Sphingobacterium sp. M46 Genome.</title>
        <authorList>
            <person name="Cheng J."/>
            <person name="Li Y."/>
        </authorList>
    </citation>
    <scope>NUCLEOTIDE SEQUENCE [LARGE SCALE GENOMIC DNA]</scope>
    <source>
        <strain evidence="2 3">M46</strain>
    </source>
</reference>
<proteinExistence type="predicted"/>